<organism evidence="4">
    <name type="scientific">freshwater sediment metagenome</name>
    <dbReference type="NCBI Taxonomy" id="556182"/>
    <lineage>
        <taxon>unclassified sequences</taxon>
        <taxon>metagenomes</taxon>
        <taxon>ecological metagenomes</taxon>
    </lineage>
</organism>
<dbReference type="CDD" id="cd05941">
    <property type="entry name" value="MCS"/>
    <property type="match status" value="1"/>
</dbReference>
<sequence>MSANYFWDLISANMPAPERRFADVSGRARISYRDVLALSARFAHALKRLNVAPGDRVAVQVEKSPEALMLYLACLRRGAAFVPLNTAYTAAEIEYFIKDAEPALFVCDPLRLNEYRKLPTIAATRTETLDADGGGSVAAAAAEAPSEFENAARDGGDLAAILYTSGTTGRSKGAMLSHANLASNALTLRDLWAFTRDDVLIHALPIYHAHGLFVATNVVLLAGASLIFQRQFRPADVLAATRDATVLMGVPTFYTRLLQEPGLDCESVRQMRLFISGSAPLLAETHKAWRDRTGHAILERYGMTETGMNASNPYKGERVAGTVGFPLPDVELRIADPETGAPKKVDEVGMIEVRGPNVFGGYWRRPEKTAEEFRDDGFFITGDMGRIDARGYVHIVGRAKDLIITGGLNVYPKEVETEIDLIPGVVESAVIGLPHADFGEAVTAVVVRRAGVDLSENDIFTALETRLAKFKNPKRVVFLSELPRNAMGKVQKNVLREMIAAQDHDS</sequence>
<dbReference type="SUPFAM" id="SSF56801">
    <property type="entry name" value="Acetyl-CoA synthetase-like"/>
    <property type="match status" value="1"/>
</dbReference>
<evidence type="ECO:0000259" key="2">
    <source>
        <dbReference type="Pfam" id="PF00501"/>
    </source>
</evidence>
<dbReference type="GO" id="GO:0006631">
    <property type="term" value="P:fatty acid metabolic process"/>
    <property type="evidence" value="ECO:0007669"/>
    <property type="project" value="TreeGrafter"/>
</dbReference>
<feature type="domain" description="AMP-binding enzyme C-terminal" evidence="3">
    <location>
        <begin position="414"/>
        <end position="489"/>
    </location>
</feature>
<dbReference type="InterPro" id="IPR000873">
    <property type="entry name" value="AMP-dep_synth/lig_dom"/>
</dbReference>
<name>A0AA48RCP7_9ZZZZ</name>
<dbReference type="Gene3D" id="3.30.300.30">
    <property type="match status" value="1"/>
</dbReference>
<dbReference type="GO" id="GO:0031956">
    <property type="term" value="F:medium-chain fatty acid-CoA ligase activity"/>
    <property type="evidence" value="ECO:0007669"/>
    <property type="project" value="TreeGrafter"/>
</dbReference>
<dbReference type="InterPro" id="IPR042099">
    <property type="entry name" value="ANL_N_sf"/>
</dbReference>
<evidence type="ECO:0000259" key="3">
    <source>
        <dbReference type="Pfam" id="PF13193"/>
    </source>
</evidence>
<gene>
    <name evidence="4" type="primary">matB</name>
    <name evidence="4" type="ORF">AMST5_00293</name>
</gene>
<reference evidence="4" key="1">
    <citation type="submission" date="2023-07" db="EMBL/GenBank/DDBJ databases">
        <authorList>
            <person name="Pelsma A.J. K."/>
        </authorList>
    </citation>
    <scope>NUCLEOTIDE SEQUENCE</scope>
</reference>
<dbReference type="EMBL" id="OY288114">
    <property type="protein sequence ID" value="CAJ0850596.1"/>
    <property type="molecule type" value="Genomic_DNA"/>
</dbReference>
<dbReference type="InterPro" id="IPR045851">
    <property type="entry name" value="AMP-bd_C_sf"/>
</dbReference>
<dbReference type="NCBIfam" id="NF005702">
    <property type="entry name" value="PRK07514.1"/>
    <property type="match status" value="1"/>
</dbReference>
<comment type="similarity">
    <text evidence="1">Belongs to the ATP-dependent AMP-binding enzyme family.</text>
</comment>
<dbReference type="InterPro" id="IPR025110">
    <property type="entry name" value="AMP-bd_C"/>
</dbReference>
<evidence type="ECO:0000313" key="4">
    <source>
        <dbReference type="EMBL" id="CAJ0850596.1"/>
    </source>
</evidence>
<protein>
    <submittedName>
        <fullName evidence="4">Malonyl-CoA/methylmalonyl-CoA synthetase</fullName>
    </submittedName>
</protein>
<dbReference type="InterPro" id="IPR020845">
    <property type="entry name" value="AMP-binding_CS"/>
</dbReference>
<dbReference type="Pfam" id="PF13193">
    <property type="entry name" value="AMP-binding_C"/>
    <property type="match status" value="1"/>
</dbReference>
<dbReference type="Pfam" id="PF00501">
    <property type="entry name" value="AMP-binding"/>
    <property type="match status" value="1"/>
</dbReference>
<proteinExistence type="inferred from homology"/>
<dbReference type="AlphaFoldDB" id="A0AA48RCP7"/>
<accession>A0AA48RCP7</accession>
<dbReference type="Gene3D" id="3.40.50.12780">
    <property type="entry name" value="N-terminal domain of ligase-like"/>
    <property type="match status" value="1"/>
</dbReference>
<dbReference type="PROSITE" id="PS00455">
    <property type="entry name" value="AMP_BINDING"/>
    <property type="match status" value="1"/>
</dbReference>
<feature type="domain" description="AMP-dependent synthetase/ligase" evidence="2">
    <location>
        <begin position="23"/>
        <end position="363"/>
    </location>
</feature>
<evidence type="ECO:0000256" key="1">
    <source>
        <dbReference type="ARBA" id="ARBA00006432"/>
    </source>
</evidence>
<dbReference type="PANTHER" id="PTHR43201:SF8">
    <property type="entry name" value="ACYL-COA SYNTHETASE FAMILY MEMBER 3"/>
    <property type="match status" value="1"/>
</dbReference>
<dbReference type="PANTHER" id="PTHR43201">
    <property type="entry name" value="ACYL-COA SYNTHETASE"/>
    <property type="match status" value="1"/>
</dbReference>